<feature type="compositionally biased region" description="Polar residues" evidence="6">
    <location>
        <begin position="1511"/>
        <end position="1526"/>
    </location>
</feature>
<feature type="compositionally biased region" description="Polar residues" evidence="6">
    <location>
        <begin position="1734"/>
        <end position="1746"/>
    </location>
</feature>
<feature type="region of interest" description="Disordered" evidence="6">
    <location>
        <begin position="397"/>
        <end position="492"/>
    </location>
</feature>
<dbReference type="PANTHER" id="PTHR23005">
    <property type="entry name" value="RETINITIS PIGMENTOSA 1 PROTEIN"/>
    <property type="match status" value="1"/>
</dbReference>
<proteinExistence type="predicted"/>
<feature type="region of interest" description="Disordered" evidence="6">
    <location>
        <begin position="2428"/>
        <end position="2461"/>
    </location>
</feature>
<dbReference type="GO" id="GO:0035082">
    <property type="term" value="P:axoneme assembly"/>
    <property type="evidence" value="ECO:0007669"/>
    <property type="project" value="TreeGrafter"/>
</dbReference>
<feature type="region of interest" description="Disordered" evidence="6">
    <location>
        <begin position="2143"/>
        <end position="2230"/>
    </location>
</feature>
<feature type="region of interest" description="Disordered" evidence="6">
    <location>
        <begin position="600"/>
        <end position="820"/>
    </location>
</feature>
<dbReference type="Gene3D" id="3.10.20.230">
    <property type="entry name" value="Doublecortin domain"/>
    <property type="match status" value="2"/>
</dbReference>
<feature type="compositionally biased region" description="Acidic residues" evidence="6">
    <location>
        <begin position="1831"/>
        <end position="1840"/>
    </location>
</feature>
<feature type="compositionally biased region" description="Basic and acidic residues" evidence="6">
    <location>
        <begin position="600"/>
        <end position="611"/>
    </location>
</feature>
<dbReference type="GeneTree" id="ENSGT00940000154242"/>
<feature type="compositionally biased region" description="Low complexity" evidence="6">
    <location>
        <begin position="252"/>
        <end position="265"/>
    </location>
</feature>
<feature type="compositionally biased region" description="Polar residues" evidence="6">
    <location>
        <begin position="2143"/>
        <end position="2157"/>
    </location>
</feature>
<feature type="compositionally biased region" description="Basic and acidic residues" evidence="6">
    <location>
        <begin position="1635"/>
        <end position="1644"/>
    </location>
</feature>
<feature type="compositionally biased region" description="Basic and acidic residues" evidence="6">
    <location>
        <begin position="2025"/>
        <end position="2039"/>
    </location>
</feature>
<feature type="compositionally biased region" description="Basic residues" evidence="6">
    <location>
        <begin position="765"/>
        <end position="775"/>
    </location>
</feature>
<feature type="compositionally biased region" description="Basic and acidic residues" evidence="6">
    <location>
        <begin position="858"/>
        <end position="874"/>
    </location>
</feature>
<dbReference type="GO" id="GO:0043005">
    <property type="term" value="C:neuron projection"/>
    <property type="evidence" value="ECO:0007669"/>
    <property type="project" value="UniProtKB-ARBA"/>
</dbReference>
<feature type="domain" description="Doublecortin" evidence="7">
    <location>
        <begin position="171"/>
        <end position="250"/>
    </location>
</feature>
<dbReference type="PROSITE" id="PS50309">
    <property type="entry name" value="DC"/>
    <property type="match status" value="2"/>
</dbReference>
<dbReference type="GO" id="GO:0035556">
    <property type="term" value="P:intracellular signal transduction"/>
    <property type="evidence" value="ECO:0007669"/>
    <property type="project" value="InterPro"/>
</dbReference>
<feature type="compositionally biased region" description="Acidic residues" evidence="6">
    <location>
        <begin position="1168"/>
        <end position="1177"/>
    </location>
</feature>
<feature type="region of interest" description="Disordered" evidence="6">
    <location>
        <begin position="520"/>
        <end position="556"/>
    </location>
</feature>
<keyword evidence="3" id="KW-0963">Cytoplasm</keyword>
<feature type="compositionally biased region" description="Polar residues" evidence="6">
    <location>
        <begin position="397"/>
        <end position="418"/>
    </location>
</feature>
<feature type="compositionally biased region" description="Polar residues" evidence="6">
    <location>
        <begin position="2314"/>
        <end position="2324"/>
    </location>
</feature>
<feature type="compositionally biased region" description="Polar residues" evidence="6">
    <location>
        <begin position="1"/>
        <end position="10"/>
    </location>
</feature>
<dbReference type="Ensembl" id="ENSPNAT00000044600.1">
    <property type="protein sequence ID" value="ENSPNAP00000070139.1"/>
    <property type="gene ID" value="ENSPNAG00000034442.1"/>
</dbReference>
<feature type="compositionally biased region" description="Basic and acidic residues" evidence="6">
    <location>
        <begin position="711"/>
        <end position="727"/>
    </location>
</feature>
<feature type="compositionally biased region" description="Acidic residues" evidence="6">
    <location>
        <begin position="1938"/>
        <end position="1952"/>
    </location>
</feature>
<feature type="region of interest" description="Disordered" evidence="6">
    <location>
        <begin position="1800"/>
        <end position="2059"/>
    </location>
</feature>
<feature type="region of interest" description="Disordered" evidence="6">
    <location>
        <begin position="250"/>
        <end position="289"/>
    </location>
</feature>
<feature type="compositionally biased region" description="Polar residues" evidence="6">
    <location>
        <begin position="2211"/>
        <end position="2230"/>
    </location>
</feature>
<dbReference type="SUPFAM" id="SSF89837">
    <property type="entry name" value="Doublecortin (DC)"/>
    <property type="match status" value="2"/>
</dbReference>
<feature type="compositionally biased region" description="Acidic residues" evidence="6">
    <location>
        <begin position="1653"/>
        <end position="1674"/>
    </location>
</feature>
<feature type="compositionally biased region" description="Acidic residues" evidence="6">
    <location>
        <begin position="1687"/>
        <end position="1697"/>
    </location>
</feature>
<feature type="compositionally biased region" description="Polar residues" evidence="6">
    <location>
        <begin position="1712"/>
        <end position="1722"/>
    </location>
</feature>
<evidence type="ECO:0000256" key="2">
    <source>
        <dbReference type="ARBA" id="ARBA00004496"/>
    </source>
</evidence>
<reference evidence="8 9" key="1">
    <citation type="submission" date="2020-10" db="EMBL/GenBank/DDBJ databases">
        <title>Pygocentrus nattereri (red-bellied piranha) genome, fPygNat1, primary haplotype.</title>
        <authorList>
            <person name="Myers G."/>
            <person name="Meyer A."/>
            <person name="Karagic N."/>
            <person name="Pippel M."/>
            <person name="Winkler S."/>
            <person name="Tracey A."/>
            <person name="Wood J."/>
            <person name="Formenti G."/>
            <person name="Howe K."/>
            <person name="Fedrigo O."/>
            <person name="Jarvis E.D."/>
        </authorList>
    </citation>
    <scope>NUCLEOTIDE SEQUENCE [LARGE SCALE GENOMIC DNA]</scope>
</reference>
<dbReference type="Proteomes" id="UP001501920">
    <property type="component" value="Chromosome 2"/>
</dbReference>
<feature type="region of interest" description="Disordered" evidence="6">
    <location>
        <begin position="309"/>
        <end position="334"/>
    </location>
</feature>
<feature type="compositionally biased region" description="Low complexity" evidence="6">
    <location>
        <begin position="645"/>
        <end position="666"/>
    </location>
</feature>
<feature type="compositionally biased region" description="Polar residues" evidence="6">
    <location>
        <begin position="2165"/>
        <end position="2179"/>
    </location>
</feature>
<feature type="domain" description="Doublecortin" evidence="7">
    <location>
        <begin position="37"/>
        <end position="119"/>
    </location>
</feature>
<feature type="region of interest" description="Disordered" evidence="6">
    <location>
        <begin position="2314"/>
        <end position="2338"/>
    </location>
</feature>
<feature type="compositionally biased region" description="Acidic residues" evidence="6">
    <location>
        <begin position="1800"/>
        <end position="1818"/>
    </location>
</feature>
<dbReference type="Pfam" id="PF03607">
    <property type="entry name" value="DCX"/>
    <property type="match status" value="2"/>
</dbReference>
<evidence type="ECO:0000313" key="9">
    <source>
        <dbReference type="Proteomes" id="UP001501920"/>
    </source>
</evidence>
<feature type="compositionally biased region" description="Polar residues" evidence="6">
    <location>
        <begin position="612"/>
        <end position="638"/>
    </location>
</feature>
<protein>
    <recommendedName>
        <fullName evidence="7">Doublecortin domain-containing protein</fullName>
    </recommendedName>
</protein>
<dbReference type="PANTHER" id="PTHR23005:SF4">
    <property type="entry name" value="OXYGEN-REGULATED PROTEIN 1"/>
    <property type="match status" value="1"/>
</dbReference>
<feature type="compositionally biased region" description="Acidic residues" evidence="6">
    <location>
        <begin position="1962"/>
        <end position="1971"/>
    </location>
</feature>
<dbReference type="GO" id="GO:0042461">
    <property type="term" value="P:photoreceptor cell development"/>
    <property type="evidence" value="ECO:0007669"/>
    <property type="project" value="TreeGrafter"/>
</dbReference>
<gene>
    <name evidence="8" type="primary">RP1</name>
</gene>
<reference evidence="8" key="3">
    <citation type="submission" date="2025-09" db="UniProtKB">
        <authorList>
            <consortium name="Ensembl"/>
        </authorList>
    </citation>
    <scope>IDENTIFICATION</scope>
</reference>
<feature type="compositionally biased region" description="Basic residues" evidence="6">
    <location>
        <begin position="277"/>
        <end position="288"/>
    </location>
</feature>
<evidence type="ECO:0000313" key="8">
    <source>
        <dbReference type="Ensembl" id="ENSPNAP00000070139.1"/>
    </source>
</evidence>
<feature type="compositionally biased region" description="Basic and acidic residues" evidence="6">
    <location>
        <begin position="1723"/>
        <end position="1733"/>
    </location>
</feature>
<feature type="compositionally biased region" description="Basic and acidic residues" evidence="6">
    <location>
        <begin position="422"/>
        <end position="435"/>
    </location>
</feature>
<accession>A0AAR2L600</accession>
<keyword evidence="5" id="KW-0966">Cell projection</keyword>
<dbReference type="FunFam" id="3.10.20.230:FF:000006">
    <property type="entry name" value="Oxygen-regulated protein 1"/>
    <property type="match status" value="1"/>
</dbReference>
<feature type="region of interest" description="Disordered" evidence="6">
    <location>
        <begin position="1"/>
        <end position="32"/>
    </location>
</feature>
<dbReference type="InterPro" id="IPR036572">
    <property type="entry name" value="Doublecortin_dom_sf"/>
</dbReference>
<reference evidence="8" key="2">
    <citation type="submission" date="2025-08" db="UniProtKB">
        <authorList>
            <consortium name="Ensembl"/>
        </authorList>
    </citation>
    <scope>IDENTIFICATION</scope>
</reference>
<feature type="compositionally biased region" description="Basic and acidic residues" evidence="6">
    <location>
        <begin position="1985"/>
        <end position="2010"/>
    </location>
</feature>
<organism evidence="8 9">
    <name type="scientific">Pygocentrus nattereri</name>
    <name type="common">Red-bellied piranha</name>
    <dbReference type="NCBI Taxonomy" id="42514"/>
    <lineage>
        <taxon>Eukaryota</taxon>
        <taxon>Metazoa</taxon>
        <taxon>Chordata</taxon>
        <taxon>Craniata</taxon>
        <taxon>Vertebrata</taxon>
        <taxon>Euteleostomi</taxon>
        <taxon>Actinopterygii</taxon>
        <taxon>Neopterygii</taxon>
        <taxon>Teleostei</taxon>
        <taxon>Ostariophysi</taxon>
        <taxon>Characiformes</taxon>
        <taxon>Characoidei</taxon>
        <taxon>Pygocentrus</taxon>
    </lineage>
</organism>
<name>A0AAR2L600_PYGNA</name>
<evidence type="ECO:0000256" key="5">
    <source>
        <dbReference type="ARBA" id="ARBA00023273"/>
    </source>
</evidence>
<keyword evidence="9" id="KW-1185">Reference proteome</keyword>
<dbReference type="InterPro" id="IPR003533">
    <property type="entry name" value="Doublecortin_dom"/>
</dbReference>
<dbReference type="GO" id="GO:0060041">
    <property type="term" value="P:retina development in camera-type eye"/>
    <property type="evidence" value="ECO:0007669"/>
    <property type="project" value="TreeGrafter"/>
</dbReference>
<feature type="compositionally biased region" description="Basic and acidic residues" evidence="6">
    <location>
        <begin position="1855"/>
        <end position="1874"/>
    </location>
</feature>
<sequence length="2474" mass="276936">MSAPPQNDTLQPGVFSGSVHTPASRPPASSRELRASKRVCFYKSGDPQFSGHRIVINSRTFKTFDALLDALSKKVPLPFGVRTITTPKGTHAVQNLDDLRDGASYVCSDQRRVKPFNLDKVNRRQVPWNTTRPTSSGRQGRRGLIRQLVKNNDVVRTTKVMNSAVAVWTPKRLVVFKNRDPTTKRTVVLQRRTAPTFEALLDYLSQILQFPVVKLYTADGRRVEGLPALILCSGTVVAAGNEPFRLSDYNFQGSSQPSQSAISESIGPAKTQPLPKDKKKSVGSRSRSRNFSLSSERYFVDQINKSLNGSLSEDSGQKRGLVDAENSQPLESEEIETSDFIADIEEKDHFIMPSEDDIEKSFRVNQDGSMTVEMKVRLTLKQEELIHWTTTLSRTCANSQQRAVCSQPGYSPYSNDYTAKQAKRDSSDSKEDNTPTEKSVGLNEEGEDHCGSATSETLEKPKPAFRRLPTPGPRRVRRKEASVENIKRVSQSKLQESTVGAYTYMERTADGELTEGYCVVSHSSSSSTRPVPKPRKNSSGEAKHKKTHSSVRSSRMAEVLQLQNNGTEITETVMCIYESQGTYENYFANTPNTADKKLELKTKTKDPRNPDSTDSGPCSSSNDCDVDLTRQSISSDSQNARKNELLSLSSGQSSTSQKINKNISSCKKSEKQARPESSHKGLEDPEACTKENSEGKSIGNRNTKMTPKSVKSREGTTSDTTVSDKKQKGSVPDSLKNLRNSKSPESQSHTGSEKKAVSSTESDKHRQKTKTKKKDKGGASQKSQNFNFGDKKESSEINLNNPTRQKSSKKVNTRESNLPRDLCQNVSACQTDTLRSPVKKKLLDVLPPPHFKMQKHKSMNECRKKSPKESRELSESISMPVLQSSPSNVHQYVENWLKKIQPESVPYMDEMDPHEAETEARGKFWIRSEPEKDSIVEECTSLKDTTTERLMSRPPVQIRCEGEPVETQRIKSFCKSMPSVRIYPAEQDSRMRMNKSSEALVPIQPDEHGETSQTTKVNTRSGMKPILQQLCLSIQSIRRTSSHSHLTSLEKEKSSSLPDFSSQVASVFGSPSKALLSFLSVMTLKDGVSSTSNEDPAVNSGSYPEALQVMQSLEKLASVEDEEELKASLASLQRSASPQLNKSWRDFQERNDVELSPPLSPRQSEQEFALEVDSEGEDQVKEHHFGIKELMDELNMSEDLRREISSLVDGEPTNTDTEILTNTATDVASGNEDATAKDNFLDPEGGFSEVRGSHDDTITRVEKATQSEVTCREEPCPPGPANKALVREKCDIENVQTVEEETSQTDLLDMGDSVQTTDEKYTENTSCQVDEPEVPDHTQNNLDEKKVQDSMFNSEHVETEHRSHTLEIYRADLGDQHSELNDDQDSETKEDNEEDHRNIDLGEHIVNAEVDEKDTFTNQDQYELDENQEELQNNAIIQQEDFSVNEEVYKSEEEEQNHDKFKSQDAEFQPKEPDLNYDSESHNSCDSEKLAPESPTDRNISIEEDARSEALQCSVNNADSDGNNDSLMEEQDDNENKDTVFKASEYDDPAAESHHLSISNQDIKQADKTKTESCTSSGSESEHELQTLEQEDIIEEQICSAEENVEEVGEDKWSDALDSDEDFDAEPNYPAMSDQKGEHSDRNESGSCKSQESEDEQELQMLEEENVPEEEDTKTDEHEDKQSSPTDESDEDFDVELEPNCPTISDDDGENSDQNKSGSCKSQESEGEHELQTFKENNITERQNSYAKEDDDEADKQSSALDSDEDFDAELNYPAMSDQKGEHFHQDKLGFCEFLESEAEQELQILEEENVTEEEDKNTDEHKGTQISALESDEDFDVEPEPNCPTVLDEDDEHSDQNKSCKSQESEAEHELQTFKENNITERQNSYAKEDDDEADKQSSALDPDEDFDAEPIYPATLDQEPEDSDQDMAQSCKSQELDEEETEEKDEEVDDHENKQSYVSDSDDDFDTEPDYPTVSDQEDELLDQDKTKSCKSQESEAEHERRTMEQDKQTSSAEDKDDEEDEHVDKQSKATDSDRDVNIQSNRSYMPDPEIKHPVWRDSCNSQDTEAYIAQSEDTEGVEEVEGCLCVHPMEISQELLDYVNFALLSSALTFKYDSNGCLRIEPDKCKIRETSLVERNVDSQYVQRRLPSPNTSDLSDYRPETSDSGGDISQVSTDLFTETGEEEVERLSTYQGIMKPSPKNGKRCDNVLDNSSTKTNSGADTKHTASPSLKSINSLASFHDSIANGTIQEPAKSNTFGSFNEDSEPVQRTVFYSEADSSEGILIDKGRWLLKENHLIRKSPPVPMGMYKNVDTTSADTGQDNTSEEAPYPPCGTQPSPLAVISSSELEEMAKPPTPKCTYFNMPHSSDSDPFLDNQSINSSKGGGDIRKCRELKVSPMDETSKAWAKKNGSLPSFASVEFKLPDGKVHPEGGLASGVVEKTARSQSISSRAAQEEESVEDLNLRCGRHCPIL</sequence>
<evidence type="ECO:0000256" key="4">
    <source>
        <dbReference type="ARBA" id="ARBA00022737"/>
    </source>
</evidence>
<feature type="compositionally biased region" description="Basic and acidic residues" evidence="6">
    <location>
        <begin position="1447"/>
        <end position="1491"/>
    </location>
</feature>
<evidence type="ECO:0000259" key="7">
    <source>
        <dbReference type="PROSITE" id="PS50309"/>
    </source>
</evidence>
<feature type="compositionally biased region" description="Polar residues" evidence="6">
    <location>
        <begin position="796"/>
        <end position="805"/>
    </location>
</feature>
<feature type="compositionally biased region" description="Polar residues" evidence="6">
    <location>
        <begin position="737"/>
        <end position="750"/>
    </location>
</feature>
<feature type="compositionally biased region" description="Basic and acidic residues" evidence="6">
    <location>
        <begin position="751"/>
        <end position="764"/>
    </location>
</feature>
<feature type="compositionally biased region" description="Basic and acidic residues" evidence="6">
    <location>
        <begin position="667"/>
        <end position="694"/>
    </location>
</feature>
<comment type="subcellular location">
    <subcellularLocation>
        <location evidence="1">Cell projection</location>
    </subcellularLocation>
    <subcellularLocation>
        <location evidence="2">Cytoplasm</location>
    </subcellularLocation>
</comment>
<feature type="compositionally biased region" description="Polar residues" evidence="6">
    <location>
        <begin position="1875"/>
        <end position="1887"/>
    </location>
</feature>
<evidence type="ECO:0000256" key="6">
    <source>
        <dbReference type="SAM" id="MobiDB-lite"/>
    </source>
</evidence>
<dbReference type="GO" id="GO:0005930">
    <property type="term" value="C:axoneme"/>
    <property type="evidence" value="ECO:0007669"/>
    <property type="project" value="TreeGrafter"/>
</dbReference>
<evidence type="ECO:0000256" key="3">
    <source>
        <dbReference type="ARBA" id="ARBA00022490"/>
    </source>
</evidence>
<feature type="region of interest" description="Disordered" evidence="6">
    <location>
        <begin position="1375"/>
        <end position="1403"/>
    </location>
</feature>
<feature type="region of interest" description="Disordered" evidence="6">
    <location>
        <begin position="849"/>
        <end position="882"/>
    </location>
</feature>
<feature type="region of interest" description="Disordered" evidence="6">
    <location>
        <begin position="1153"/>
        <end position="1178"/>
    </location>
</feature>
<evidence type="ECO:0000256" key="1">
    <source>
        <dbReference type="ARBA" id="ARBA00004316"/>
    </source>
</evidence>
<dbReference type="SMART" id="SM00537">
    <property type="entry name" value="DCX"/>
    <property type="match status" value="2"/>
</dbReference>
<feature type="region of interest" description="Disordered" evidence="6">
    <location>
        <begin position="1447"/>
        <end position="1784"/>
    </location>
</feature>
<keyword evidence="4" id="KW-0677">Repeat</keyword>